<name>A0A0H5M106_YERIN</name>
<gene>
    <name evidence="1" type="ORF">ERS008476_03777</name>
</gene>
<organism evidence="1 2">
    <name type="scientific">Yersinia intermedia</name>
    <dbReference type="NCBI Taxonomy" id="631"/>
    <lineage>
        <taxon>Bacteria</taxon>
        <taxon>Pseudomonadati</taxon>
        <taxon>Pseudomonadota</taxon>
        <taxon>Gammaproteobacteria</taxon>
        <taxon>Enterobacterales</taxon>
        <taxon>Yersiniaceae</taxon>
        <taxon>Yersinia</taxon>
    </lineage>
</organism>
<proteinExistence type="predicted"/>
<dbReference type="EMBL" id="CWJI01000016">
    <property type="protein sequence ID" value="CRY56732.1"/>
    <property type="molecule type" value="Genomic_DNA"/>
</dbReference>
<reference evidence="2" key="1">
    <citation type="submission" date="2015-03" db="EMBL/GenBank/DDBJ databases">
        <authorList>
            <consortium name="Pathogen Informatics"/>
        </authorList>
    </citation>
    <scope>NUCLEOTIDE SEQUENCE [LARGE SCALE GENOMIC DNA]</scope>
    <source>
        <strain evidence="2">R148</strain>
    </source>
</reference>
<evidence type="ECO:0000313" key="2">
    <source>
        <dbReference type="Proteomes" id="UP000043316"/>
    </source>
</evidence>
<dbReference type="AlphaFoldDB" id="A0A0H5M106"/>
<evidence type="ECO:0000313" key="1">
    <source>
        <dbReference type="EMBL" id="CRY56732.1"/>
    </source>
</evidence>
<accession>A0A0H5M106</accession>
<protein>
    <submittedName>
        <fullName evidence="1">Uncharacterized protein</fullName>
    </submittedName>
</protein>
<sequence length="33" mass="3490">MPLAIKKSIAALMGIAQYAGLPDDKRTGLEAVF</sequence>
<dbReference type="Proteomes" id="UP000043316">
    <property type="component" value="Unassembled WGS sequence"/>
</dbReference>